<name>A0A9X2UN57_9BACT</name>
<reference evidence="1" key="1">
    <citation type="submission" date="2022-08" db="EMBL/GenBank/DDBJ databases">
        <title>Genomic Encyclopedia of Type Strains, Phase V (KMG-V): Genome sequencing to study the core and pangenomes of soil and plant-associated prokaryotes.</title>
        <authorList>
            <person name="Whitman W."/>
        </authorList>
    </citation>
    <scope>NUCLEOTIDE SEQUENCE</scope>
    <source>
        <strain evidence="1">SP3012</strain>
    </source>
</reference>
<comment type="caution">
    <text evidence="1">The sequence shown here is derived from an EMBL/GenBank/DDBJ whole genome shotgun (WGS) entry which is preliminary data.</text>
</comment>
<protein>
    <submittedName>
        <fullName evidence="1">Uncharacterized protein</fullName>
    </submittedName>
</protein>
<gene>
    <name evidence="1" type="ORF">GGQ01_002513</name>
</gene>
<organism evidence="1 2">
    <name type="scientific">Salinibacter ruber</name>
    <dbReference type="NCBI Taxonomy" id="146919"/>
    <lineage>
        <taxon>Bacteria</taxon>
        <taxon>Pseudomonadati</taxon>
        <taxon>Rhodothermota</taxon>
        <taxon>Rhodothermia</taxon>
        <taxon>Rhodothermales</taxon>
        <taxon>Salinibacteraceae</taxon>
        <taxon>Salinibacter</taxon>
    </lineage>
</organism>
<sequence length="51" mass="5882">MPGVLGEKTHIAFDFSLRRSQEPTGSYPPKERQLHRSQKVYCALSEARKCF</sequence>
<evidence type="ECO:0000313" key="1">
    <source>
        <dbReference type="EMBL" id="MCS4037430.1"/>
    </source>
</evidence>
<evidence type="ECO:0000313" key="2">
    <source>
        <dbReference type="Proteomes" id="UP001155040"/>
    </source>
</evidence>
<accession>A0A9X2UN57</accession>
<dbReference type="Proteomes" id="UP001155040">
    <property type="component" value="Unassembled WGS sequence"/>
</dbReference>
<proteinExistence type="predicted"/>
<dbReference type="EMBL" id="JANUBF010000019">
    <property type="protein sequence ID" value="MCS4037430.1"/>
    <property type="molecule type" value="Genomic_DNA"/>
</dbReference>
<dbReference type="AlphaFoldDB" id="A0A9X2UN57"/>